<organism evidence="2">
    <name type="scientific">Zea mays</name>
    <name type="common">Maize</name>
    <dbReference type="NCBI Taxonomy" id="4577"/>
    <lineage>
        <taxon>Eukaryota</taxon>
        <taxon>Viridiplantae</taxon>
        <taxon>Streptophyta</taxon>
        <taxon>Embryophyta</taxon>
        <taxon>Tracheophyta</taxon>
        <taxon>Spermatophyta</taxon>
        <taxon>Magnoliopsida</taxon>
        <taxon>Liliopsida</taxon>
        <taxon>Poales</taxon>
        <taxon>Poaceae</taxon>
        <taxon>PACMAD clade</taxon>
        <taxon>Panicoideae</taxon>
        <taxon>Andropogonodae</taxon>
        <taxon>Andropogoneae</taxon>
        <taxon>Tripsacinae</taxon>
        <taxon>Zea</taxon>
    </lineage>
</organism>
<sequence>SSTTCSRALPSTAHPTTTSSSTCSTCSTSRSSSHGTGSSRGRTRGRTACRAPCARSSPTPTSRTTGSPRTRSAAVRERHLAGAVAQGRVQHAGDQPPLRQGRRPADATVLPRRLERRPIAHGAVHN</sequence>
<feature type="compositionally biased region" description="Low complexity" evidence="1">
    <location>
        <begin position="48"/>
        <end position="73"/>
    </location>
</feature>
<reference evidence="2" key="1">
    <citation type="submission" date="2015-12" db="EMBL/GenBank/DDBJ databases">
        <title>Update maize B73 reference genome by single molecule sequencing technologies.</title>
        <authorList>
            <consortium name="Maize Genome Sequencing Project"/>
            <person name="Ware D."/>
        </authorList>
    </citation>
    <scope>NUCLEOTIDE SEQUENCE</scope>
    <source>
        <tissue evidence="2">Seedling</tissue>
    </source>
</reference>
<accession>A0A1D6G9B0</accession>
<feature type="non-terminal residue" evidence="2">
    <location>
        <position position="1"/>
    </location>
</feature>
<feature type="region of interest" description="Disordered" evidence="1">
    <location>
        <begin position="1"/>
        <end position="126"/>
    </location>
</feature>
<gene>
    <name evidence="2" type="ORF">ZEAMMB73_Zm00001d012524</name>
</gene>
<proteinExistence type="predicted"/>
<protein>
    <submittedName>
        <fullName evidence="2">SKU5 similar 13</fullName>
    </submittedName>
</protein>
<dbReference type="EMBL" id="CM000784">
    <property type="protein sequence ID" value="AQK99725.1"/>
    <property type="molecule type" value="Genomic_DNA"/>
</dbReference>
<evidence type="ECO:0000313" key="2">
    <source>
        <dbReference type="EMBL" id="AQK99725.1"/>
    </source>
</evidence>
<evidence type="ECO:0000256" key="1">
    <source>
        <dbReference type="SAM" id="MobiDB-lite"/>
    </source>
</evidence>
<name>A0A1D6G9B0_MAIZE</name>
<dbReference type="AlphaFoldDB" id="A0A1D6G9B0"/>
<feature type="compositionally biased region" description="Low complexity" evidence="1">
    <location>
        <begin position="11"/>
        <end position="40"/>
    </location>
</feature>